<dbReference type="AlphaFoldDB" id="A0A2T9YMY3"/>
<proteinExistence type="predicted"/>
<feature type="region of interest" description="Disordered" evidence="1">
    <location>
        <begin position="139"/>
        <end position="176"/>
    </location>
</feature>
<comment type="caution">
    <text evidence="2">The sequence shown here is derived from an EMBL/GenBank/DDBJ whole genome shotgun (WGS) entry which is preliminary data.</text>
</comment>
<reference evidence="2 3" key="1">
    <citation type="journal article" date="2018" name="MBio">
        <title>Comparative Genomics Reveals the Core Gene Toolbox for the Fungus-Insect Symbiosis.</title>
        <authorList>
            <person name="Wang Y."/>
            <person name="Stata M."/>
            <person name="Wang W."/>
            <person name="Stajich J.E."/>
            <person name="White M.M."/>
            <person name="Moncalvo J.M."/>
        </authorList>
    </citation>
    <scope>NUCLEOTIDE SEQUENCE [LARGE SCALE GENOMIC DNA]</scope>
    <source>
        <strain evidence="2 3">SWE-8-4</strain>
    </source>
</reference>
<evidence type="ECO:0000313" key="2">
    <source>
        <dbReference type="EMBL" id="PVU93669.1"/>
    </source>
</evidence>
<name>A0A2T9YMY3_9FUNG</name>
<protein>
    <submittedName>
        <fullName evidence="2">Uncharacterized protein</fullName>
    </submittedName>
</protein>
<feature type="compositionally biased region" description="Polar residues" evidence="1">
    <location>
        <begin position="139"/>
        <end position="154"/>
    </location>
</feature>
<dbReference type="EMBL" id="MBFR01000121">
    <property type="protein sequence ID" value="PVU93669.1"/>
    <property type="molecule type" value="Genomic_DNA"/>
</dbReference>
<organism evidence="2 3">
    <name type="scientific">Smittium simulii</name>
    <dbReference type="NCBI Taxonomy" id="133385"/>
    <lineage>
        <taxon>Eukaryota</taxon>
        <taxon>Fungi</taxon>
        <taxon>Fungi incertae sedis</taxon>
        <taxon>Zoopagomycota</taxon>
        <taxon>Kickxellomycotina</taxon>
        <taxon>Harpellomycetes</taxon>
        <taxon>Harpellales</taxon>
        <taxon>Legeriomycetaceae</taxon>
        <taxon>Smittium</taxon>
    </lineage>
</organism>
<dbReference type="Proteomes" id="UP000245383">
    <property type="component" value="Unassembled WGS sequence"/>
</dbReference>
<evidence type="ECO:0000256" key="1">
    <source>
        <dbReference type="SAM" id="MobiDB-lite"/>
    </source>
</evidence>
<sequence>MASYIISEQGLDLNEVDFELTRKGLQINSKDNPQTFYHNKFFDESVNSTGIEPPPNSYTSTFTESNFKSKNISISAAKDNDFYGWEAPPNTPLTAEILTSSNKYTQKTSIIPGSSLNNRLSTLNGLTTLLGGRSALSNSLKHTNSADSNTSNTLFAGKPGAKNDTLNEDSQVFDIE</sequence>
<keyword evidence="3" id="KW-1185">Reference proteome</keyword>
<dbReference type="OrthoDB" id="5599106at2759"/>
<accession>A0A2T9YMY3</accession>
<evidence type="ECO:0000313" key="3">
    <source>
        <dbReference type="Proteomes" id="UP000245383"/>
    </source>
</evidence>
<gene>
    <name evidence="2" type="ORF">BB561_003125</name>
</gene>